<feature type="region of interest" description="Disordered" evidence="1">
    <location>
        <begin position="342"/>
        <end position="381"/>
    </location>
</feature>
<reference evidence="2" key="1">
    <citation type="journal article" date="2020" name="bioRxiv">
        <title>Comparative genomics of Chlamydomonas.</title>
        <authorList>
            <person name="Craig R.J."/>
            <person name="Hasan A.R."/>
            <person name="Ness R.W."/>
            <person name="Keightley P.D."/>
        </authorList>
    </citation>
    <scope>NUCLEOTIDE SEQUENCE</scope>
    <source>
        <strain evidence="2">CCAP 11/173</strain>
    </source>
</reference>
<dbReference type="Gene3D" id="1.25.10.10">
    <property type="entry name" value="Leucine-rich Repeat Variant"/>
    <property type="match status" value="2"/>
</dbReference>
<dbReference type="OrthoDB" id="533182at2759"/>
<dbReference type="InterPro" id="IPR000225">
    <property type="entry name" value="Armadillo"/>
</dbReference>
<dbReference type="Proteomes" id="UP000613740">
    <property type="component" value="Unassembled WGS sequence"/>
</dbReference>
<feature type="compositionally biased region" description="Gly residues" evidence="1">
    <location>
        <begin position="372"/>
        <end position="381"/>
    </location>
</feature>
<dbReference type="AlphaFoldDB" id="A0A835WFD2"/>
<evidence type="ECO:0000313" key="3">
    <source>
        <dbReference type="Proteomes" id="UP000613740"/>
    </source>
</evidence>
<feature type="compositionally biased region" description="Basic residues" evidence="1">
    <location>
        <begin position="235"/>
        <end position="245"/>
    </location>
</feature>
<feature type="region of interest" description="Disordered" evidence="1">
    <location>
        <begin position="228"/>
        <end position="251"/>
    </location>
</feature>
<protein>
    <submittedName>
        <fullName evidence="2">Uncharacterized protein</fullName>
    </submittedName>
</protein>
<comment type="caution">
    <text evidence="2">The sequence shown here is derived from an EMBL/GenBank/DDBJ whole genome shotgun (WGS) entry which is preliminary data.</text>
</comment>
<gene>
    <name evidence="2" type="ORF">HYH02_008410</name>
</gene>
<feature type="compositionally biased region" description="Basic and acidic residues" evidence="1">
    <location>
        <begin position="349"/>
        <end position="371"/>
    </location>
</feature>
<keyword evidence="3" id="KW-1185">Reference proteome</keyword>
<organism evidence="2 3">
    <name type="scientific">Chlamydomonas schloesseri</name>
    <dbReference type="NCBI Taxonomy" id="2026947"/>
    <lineage>
        <taxon>Eukaryota</taxon>
        <taxon>Viridiplantae</taxon>
        <taxon>Chlorophyta</taxon>
        <taxon>core chlorophytes</taxon>
        <taxon>Chlorophyceae</taxon>
        <taxon>CS clade</taxon>
        <taxon>Chlamydomonadales</taxon>
        <taxon>Chlamydomonadaceae</taxon>
        <taxon>Chlamydomonas</taxon>
    </lineage>
</organism>
<evidence type="ECO:0000256" key="1">
    <source>
        <dbReference type="SAM" id="MobiDB-lite"/>
    </source>
</evidence>
<accession>A0A835WFD2</accession>
<dbReference type="PANTHER" id="PTHR15599:SF1">
    <property type="entry name" value="RADIAL SPOKE HEAD 14 HOMOLOG"/>
    <property type="match status" value="1"/>
</dbReference>
<dbReference type="SUPFAM" id="SSF48371">
    <property type="entry name" value="ARM repeat"/>
    <property type="match status" value="1"/>
</dbReference>
<dbReference type="SMART" id="SM00185">
    <property type="entry name" value="ARM"/>
    <property type="match status" value="5"/>
</dbReference>
<evidence type="ECO:0000313" key="2">
    <source>
        <dbReference type="EMBL" id="KAG2446417.1"/>
    </source>
</evidence>
<sequence length="506" mass="52403">MSKAPVGKGKSAKKDRGPLLAAHAEALRSGVGVTPDGVTVKGKLEAALNIWSMAIAGEDEREEIFKAGIAPLLQQLLDRGDVEERHAAMGCVSVLALSEKHIAEVVNAKVIAAAAGLLVSEHARGKLPAVQLLRHCAGRQEFCSKVADAALPALVDVLKSEGLPGWGQMRQAQMHAAHTLRLLLDNVEGEAPEVRQLRRVAVLQMGAVAPLAAMVAYTPRLPPPALMPAPPPVVTKKKGAASKKKKEGETPLGAKDAAATVAAACLRFLSLVPEFVEQFMRTGTLSEVVAGLPVCGEEQAAYLTGILWEASAEATIAEAAVAAGAVPALLHVCSRNLAGCRTGKPKAAAKKDDKKDGKANAAKQDGKDSKGGKGGKGGSGSGAGGDLPNFADMAVCNAAGALQHLTFLDAAKQQVALRGGVPILTACLKVSNPQTYENAAGALWNVGLDVRNNLVLQAAGAPEFLARPVPNSWLTRGENDRPSAAGDVGDASDVRDRVFLTQAPFM</sequence>
<name>A0A835WFD2_9CHLO</name>
<proteinExistence type="predicted"/>
<dbReference type="InterPro" id="IPR042856">
    <property type="entry name" value="RSP14"/>
</dbReference>
<dbReference type="InterPro" id="IPR011989">
    <property type="entry name" value="ARM-like"/>
</dbReference>
<dbReference type="PANTHER" id="PTHR15599">
    <property type="entry name" value="RTDR1"/>
    <property type="match status" value="1"/>
</dbReference>
<dbReference type="InterPro" id="IPR016024">
    <property type="entry name" value="ARM-type_fold"/>
</dbReference>
<dbReference type="EMBL" id="JAEHOD010000026">
    <property type="protein sequence ID" value="KAG2446417.1"/>
    <property type="molecule type" value="Genomic_DNA"/>
</dbReference>